<evidence type="ECO:0000313" key="3">
    <source>
        <dbReference type="Proteomes" id="UP001428341"/>
    </source>
</evidence>
<feature type="region of interest" description="Disordered" evidence="1">
    <location>
        <begin position="65"/>
        <end position="85"/>
    </location>
</feature>
<name>A0AAP0MNI4_9ROSI</name>
<dbReference type="Proteomes" id="UP001428341">
    <property type="component" value="Unassembled WGS sequence"/>
</dbReference>
<dbReference type="EMBL" id="JBCGBO010000003">
    <property type="protein sequence ID" value="KAK9214176.1"/>
    <property type="molecule type" value="Genomic_DNA"/>
</dbReference>
<accession>A0AAP0MNI4</accession>
<comment type="caution">
    <text evidence="2">The sequence shown here is derived from an EMBL/GenBank/DDBJ whole genome shotgun (WGS) entry which is preliminary data.</text>
</comment>
<protein>
    <submittedName>
        <fullName evidence="2">Uncharacterized protein</fullName>
    </submittedName>
</protein>
<evidence type="ECO:0000313" key="2">
    <source>
        <dbReference type="EMBL" id="KAK9214176.1"/>
    </source>
</evidence>
<evidence type="ECO:0000256" key="1">
    <source>
        <dbReference type="SAM" id="MobiDB-lite"/>
    </source>
</evidence>
<organism evidence="2 3">
    <name type="scientific">Citrus x changshan-huyou</name>
    <dbReference type="NCBI Taxonomy" id="2935761"/>
    <lineage>
        <taxon>Eukaryota</taxon>
        <taxon>Viridiplantae</taxon>
        <taxon>Streptophyta</taxon>
        <taxon>Embryophyta</taxon>
        <taxon>Tracheophyta</taxon>
        <taxon>Spermatophyta</taxon>
        <taxon>Magnoliopsida</taxon>
        <taxon>eudicotyledons</taxon>
        <taxon>Gunneridae</taxon>
        <taxon>Pentapetalae</taxon>
        <taxon>rosids</taxon>
        <taxon>malvids</taxon>
        <taxon>Sapindales</taxon>
        <taxon>Rutaceae</taxon>
        <taxon>Aurantioideae</taxon>
        <taxon>Citrus</taxon>
    </lineage>
</organism>
<proteinExistence type="predicted"/>
<dbReference type="AlphaFoldDB" id="A0AAP0MNI4"/>
<reference evidence="2 3" key="1">
    <citation type="submission" date="2024-05" db="EMBL/GenBank/DDBJ databases">
        <title>Haplotype-resolved chromosome-level genome assembly of Huyou (Citrus changshanensis).</title>
        <authorList>
            <person name="Miao C."/>
            <person name="Chen W."/>
            <person name="Wu Y."/>
            <person name="Wang L."/>
            <person name="Zhao S."/>
            <person name="Grierson D."/>
            <person name="Xu C."/>
            <person name="Chen K."/>
        </authorList>
    </citation>
    <scope>NUCLEOTIDE SEQUENCE [LARGE SCALE GENOMIC DNA]</scope>
    <source>
        <strain evidence="2">01-14</strain>
        <tissue evidence="2">Leaf</tissue>
    </source>
</reference>
<feature type="compositionally biased region" description="Basic and acidic residues" evidence="1">
    <location>
        <begin position="65"/>
        <end position="78"/>
    </location>
</feature>
<sequence length="85" mass="9391">MHVAEKVLTTSSVKDKQTPVLENRQIHGYITFYGGGNKTTDFRAAAADVIQVRAAATVFKFEHGDCTTRSRRREKDGELDSSSST</sequence>
<keyword evidence="3" id="KW-1185">Reference proteome</keyword>
<gene>
    <name evidence="2" type="ORF">WN944_006164</name>
</gene>